<proteinExistence type="predicted"/>
<dbReference type="AlphaFoldDB" id="A0AAV0XAK0"/>
<dbReference type="Proteomes" id="UP001160148">
    <property type="component" value="Unassembled WGS sequence"/>
</dbReference>
<reference evidence="1 2" key="1">
    <citation type="submission" date="2023-01" db="EMBL/GenBank/DDBJ databases">
        <authorList>
            <person name="Whitehead M."/>
        </authorList>
    </citation>
    <scope>NUCLEOTIDE SEQUENCE [LARGE SCALE GENOMIC DNA]</scope>
</reference>
<keyword evidence="2" id="KW-1185">Reference proteome</keyword>
<dbReference type="EMBL" id="CARXXK010000004">
    <property type="protein sequence ID" value="CAI6364832.1"/>
    <property type="molecule type" value="Genomic_DNA"/>
</dbReference>
<comment type="caution">
    <text evidence="1">The sequence shown here is derived from an EMBL/GenBank/DDBJ whole genome shotgun (WGS) entry which is preliminary data.</text>
</comment>
<sequence length="92" mass="9761">MLIELILKKSTTTSVKLSEDLQSTLFGASYDIVPTPGNDSVGIVNILQFVAAELKSIAKSNVKLHDKLNKLNSGKSLAVSSGIQRTLISSSS</sequence>
<evidence type="ECO:0000313" key="1">
    <source>
        <dbReference type="EMBL" id="CAI6364832.1"/>
    </source>
</evidence>
<evidence type="ECO:0000313" key="2">
    <source>
        <dbReference type="Proteomes" id="UP001160148"/>
    </source>
</evidence>
<protein>
    <submittedName>
        <fullName evidence="1">Uncharacterized protein</fullName>
    </submittedName>
</protein>
<organism evidence="1 2">
    <name type="scientific">Macrosiphum euphorbiae</name>
    <name type="common">potato aphid</name>
    <dbReference type="NCBI Taxonomy" id="13131"/>
    <lineage>
        <taxon>Eukaryota</taxon>
        <taxon>Metazoa</taxon>
        <taxon>Ecdysozoa</taxon>
        <taxon>Arthropoda</taxon>
        <taxon>Hexapoda</taxon>
        <taxon>Insecta</taxon>
        <taxon>Pterygota</taxon>
        <taxon>Neoptera</taxon>
        <taxon>Paraneoptera</taxon>
        <taxon>Hemiptera</taxon>
        <taxon>Sternorrhyncha</taxon>
        <taxon>Aphidomorpha</taxon>
        <taxon>Aphidoidea</taxon>
        <taxon>Aphididae</taxon>
        <taxon>Macrosiphini</taxon>
        <taxon>Macrosiphum</taxon>
    </lineage>
</organism>
<gene>
    <name evidence="1" type="ORF">MEUPH1_LOCUS19617</name>
</gene>
<name>A0AAV0XAK0_9HEMI</name>
<accession>A0AAV0XAK0</accession>